<protein>
    <submittedName>
        <fullName evidence="1">Uncharacterized protein</fullName>
    </submittedName>
</protein>
<accession>A0A9Q8T960</accession>
<proteinExistence type="predicted"/>
<sequence length="263" mass="29517">MEIRFPKLLLKSSTPRRTQTSTCQVLGTPYRQDGHSRIQVRHTPSLNRKSPVVWVMEPNGFSQHHSHYMPAGIEEDREGLNFLLAFLWDLASVSLVSIRLSLSLPTISLLDYIDSLPLITMRFSNFVPFFAASILAEDQGKGCNPNKYTMGCSGLNVVKCYTWEGRTSPTWNFRVRKYAAMAFAQTPRRVASCNSYSMSLPPSSSAGRLDINQRQGLFIRSSARISMDYPLLPNAQIKLTLLAEPKLRVKLDPNEAITLSSSS</sequence>
<name>A0A9Q8T960_9PEZI</name>
<evidence type="ECO:0000313" key="1">
    <source>
        <dbReference type="EMBL" id="UQC91437.1"/>
    </source>
</evidence>
<gene>
    <name evidence="1" type="ORF">CLUP02_16972</name>
</gene>
<dbReference type="Proteomes" id="UP000830671">
    <property type="component" value="Chromosome 9"/>
</dbReference>
<reference evidence="1" key="1">
    <citation type="journal article" date="2021" name="Mol. Plant Microbe Interact.">
        <title>Complete Genome Sequence of the Plant-Pathogenic Fungus Colletotrichum lupini.</title>
        <authorList>
            <person name="Baroncelli R."/>
            <person name="Pensec F."/>
            <person name="Da Lio D."/>
            <person name="Boufleur T."/>
            <person name="Vicente I."/>
            <person name="Sarrocco S."/>
            <person name="Picot A."/>
            <person name="Baraldi E."/>
            <person name="Sukno S."/>
            <person name="Thon M."/>
            <person name="Le Floch G."/>
        </authorList>
    </citation>
    <scope>NUCLEOTIDE SEQUENCE</scope>
    <source>
        <strain evidence="1">IMI 504893</strain>
    </source>
</reference>
<dbReference type="KEGG" id="clup:CLUP02_16972"/>
<dbReference type="RefSeq" id="XP_049153036.1">
    <property type="nucleotide sequence ID" value="XM_049295889.1"/>
</dbReference>
<dbReference type="GeneID" id="73350899"/>
<keyword evidence="2" id="KW-1185">Reference proteome</keyword>
<organism evidence="1 2">
    <name type="scientific">Colletotrichum lupini</name>
    <dbReference type="NCBI Taxonomy" id="145971"/>
    <lineage>
        <taxon>Eukaryota</taxon>
        <taxon>Fungi</taxon>
        <taxon>Dikarya</taxon>
        <taxon>Ascomycota</taxon>
        <taxon>Pezizomycotina</taxon>
        <taxon>Sordariomycetes</taxon>
        <taxon>Hypocreomycetidae</taxon>
        <taxon>Glomerellales</taxon>
        <taxon>Glomerellaceae</taxon>
        <taxon>Colletotrichum</taxon>
        <taxon>Colletotrichum acutatum species complex</taxon>
    </lineage>
</organism>
<dbReference type="EMBL" id="CP019481">
    <property type="protein sequence ID" value="UQC91437.1"/>
    <property type="molecule type" value="Genomic_DNA"/>
</dbReference>
<evidence type="ECO:0000313" key="2">
    <source>
        <dbReference type="Proteomes" id="UP000830671"/>
    </source>
</evidence>
<dbReference type="AlphaFoldDB" id="A0A9Q8T960"/>